<dbReference type="InterPro" id="IPR046551">
    <property type="entry name" value="DUF6705"/>
</dbReference>
<feature type="chain" id="PRO_5001782706" description="DUF6705 domain-containing protein" evidence="1">
    <location>
        <begin position="19"/>
        <end position="208"/>
    </location>
</feature>
<feature type="domain" description="DUF6705" evidence="2">
    <location>
        <begin position="1"/>
        <end position="202"/>
    </location>
</feature>
<dbReference type="OrthoDB" id="1261237at2"/>
<dbReference type="eggNOG" id="ENOG5033G9W">
    <property type="taxonomic scope" value="Bacteria"/>
</dbReference>
<dbReference type="AlphaFoldDB" id="A0A084TKR1"/>
<comment type="caution">
    <text evidence="3">The sequence shown here is derived from an EMBL/GenBank/DDBJ whole genome shotgun (WGS) entry which is preliminary data.</text>
</comment>
<organism evidence="3 4">
    <name type="scientific">Mangrovimonas yunxiaonensis</name>
    <dbReference type="NCBI Taxonomy" id="1197477"/>
    <lineage>
        <taxon>Bacteria</taxon>
        <taxon>Pseudomonadati</taxon>
        <taxon>Bacteroidota</taxon>
        <taxon>Flavobacteriia</taxon>
        <taxon>Flavobacteriales</taxon>
        <taxon>Flavobacteriaceae</taxon>
        <taxon>Mangrovimonas</taxon>
    </lineage>
</organism>
<evidence type="ECO:0000256" key="1">
    <source>
        <dbReference type="SAM" id="SignalP"/>
    </source>
</evidence>
<accession>A0A084TKR1</accession>
<proteinExistence type="predicted"/>
<evidence type="ECO:0000313" key="3">
    <source>
        <dbReference type="EMBL" id="KFB01297.1"/>
    </source>
</evidence>
<gene>
    <name evidence="3" type="ORF">IA57_05560</name>
</gene>
<evidence type="ECO:0000259" key="2">
    <source>
        <dbReference type="Pfam" id="PF20448"/>
    </source>
</evidence>
<dbReference type="Pfam" id="PF20448">
    <property type="entry name" value="DUF6705"/>
    <property type="match status" value="1"/>
</dbReference>
<feature type="signal peptide" evidence="1">
    <location>
        <begin position="1"/>
        <end position="18"/>
    </location>
</feature>
<keyword evidence="1" id="KW-0732">Signal</keyword>
<keyword evidence="4" id="KW-1185">Reference proteome</keyword>
<reference evidence="4" key="2">
    <citation type="submission" date="2014-07" db="EMBL/GenBank/DDBJ databases">
        <title>Genome sequence of Mangrovimonas yunxiaonensis.</title>
        <authorList>
            <person name="Li Y."/>
            <person name="Zheng T."/>
        </authorList>
    </citation>
    <scope>NUCLEOTIDE SEQUENCE [LARGE SCALE GENOMIC DNA]</scope>
    <source>
        <strain evidence="4">LY01</strain>
    </source>
</reference>
<name>A0A084TKR1_9FLAO</name>
<protein>
    <recommendedName>
        <fullName evidence="2">DUF6705 domain-containing protein</fullName>
    </recommendedName>
</protein>
<sequence length="208" mass="23701">MKSIIKVIFILFLVSCKAQNIIPLYNEGNYPNYISGVPEYYKDVGNDFNPYVGTWSGNLGNDTLTITFNKVVNFLDSSGDYFDFLVGEFRYEENGQVLVDTYPEIISNDPNGVPLIINPNPWNNSINSTSIRTYNRGFPPCPECAPNTRFIFLSIVEPNDIWGKIRMARFEENGVEKLRMRITNTYAGDSPNELSIPENSIWTLVKQE</sequence>
<reference evidence="3 4" key="1">
    <citation type="journal article" date="2014" name="Genome Announc.">
        <title>Draft Genome Sequence of the Algicidal Bacterium Mangrovimonas yunxiaonensis Strain LY01.</title>
        <authorList>
            <person name="Li Y."/>
            <person name="Zhu H."/>
            <person name="Li C."/>
            <person name="Zhang H."/>
            <person name="Chen Z."/>
            <person name="Zheng W."/>
            <person name="Xu H."/>
            <person name="Zheng T."/>
        </authorList>
    </citation>
    <scope>NUCLEOTIDE SEQUENCE [LARGE SCALE GENOMIC DNA]</scope>
    <source>
        <strain evidence="3 4">LY01</strain>
    </source>
</reference>
<dbReference type="Proteomes" id="UP000028521">
    <property type="component" value="Unassembled WGS sequence"/>
</dbReference>
<dbReference type="EMBL" id="JPFK01000005">
    <property type="protein sequence ID" value="KFB01297.1"/>
    <property type="molecule type" value="Genomic_DNA"/>
</dbReference>
<dbReference type="RefSeq" id="WP_036120289.1">
    <property type="nucleotide sequence ID" value="NZ_BMET01000001.1"/>
</dbReference>
<evidence type="ECO:0000313" key="4">
    <source>
        <dbReference type="Proteomes" id="UP000028521"/>
    </source>
</evidence>